<comment type="caution">
    <text evidence="1">The sequence shown here is derived from an EMBL/GenBank/DDBJ whole genome shotgun (WGS) entry which is preliminary data.</text>
</comment>
<dbReference type="PANTHER" id="PTHR12381:SF56">
    <property type="entry name" value="B30.2_SPRY DOMAIN-CONTAINING PROTEIN-RELATED"/>
    <property type="match status" value="1"/>
</dbReference>
<dbReference type="Proteomes" id="UP001281410">
    <property type="component" value="Unassembled WGS sequence"/>
</dbReference>
<reference evidence="1" key="1">
    <citation type="journal article" date="2023" name="Plant J.">
        <title>Genome sequences and population genomics provide insights into the demographic history, inbreeding, and mutation load of two 'living fossil' tree species of Dipteronia.</title>
        <authorList>
            <person name="Feng Y."/>
            <person name="Comes H.P."/>
            <person name="Chen J."/>
            <person name="Zhu S."/>
            <person name="Lu R."/>
            <person name="Zhang X."/>
            <person name="Li P."/>
            <person name="Qiu J."/>
            <person name="Olsen K.M."/>
            <person name="Qiu Y."/>
        </authorList>
    </citation>
    <scope>NUCLEOTIDE SEQUENCE</scope>
    <source>
        <strain evidence="1">NBL</strain>
    </source>
</reference>
<accession>A0AAD9ZPC8</accession>
<dbReference type="SUPFAM" id="SSF52540">
    <property type="entry name" value="P-loop containing nucleoside triphosphate hydrolases"/>
    <property type="match status" value="1"/>
</dbReference>
<dbReference type="InterPro" id="IPR027417">
    <property type="entry name" value="P-loop_NTPase"/>
</dbReference>
<dbReference type="Gene3D" id="3.40.50.300">
    <property type="entry name" value="P-loop containing nucleotide triphosphate hydrolases"/>
    <property type="match status" value="1"/>
</dbReference>
<evidence type="ECO:0000313" key="1">
    <source>
        <dbReference type="EMBL" id="KAK3188119.1"/>
    </source>
</evidence>
<evidence type="ECO:0000313" key="2">
    <source>
        <dbReference type="Proteomes" id="UP001281410"/>
    </source>
</evidence>
<name>A0AAD9ZPC8_9ROSI</name>
<dbReference type="GO" id="GO:0005634">
    <property type="term" value="C:nucleus"/>
    <property type="evidence" value="ECO:0007669"/>
    <property type="project" value="TreeGrafter"/>
</dbReference>
<dbReference type="GO" id="GO:0003723">
    <property type="term" value="F:RNA binding"/>
    <property type="evidence" value="ECO:0007669"/>
    <property type="project" value="TreeGrafter"/>
</dbReference>
<gene>
    <name evidence="1" type="ORF">Dsin_027680</name>
</gene>
<keyword evidence="2" id="KW-1185">Reference proteome</keyword>
<proteinExistence type="predicted"/>
<dbReference type="EMBL" id="JANJYJ010000009">
    <property type="protein sequence ID" value="KAK3188119.1"/>
    <property type="molecule type" value="Genomic_DNA"/>
</dbReference>
<sequence>MVSAKRELSKEDVTEPEAKWAKFSIEDGLVPFEGYMPWASPLDDGNTIFGPTFCNVKDCEVIMMVGLPASRKTTWGEKCLKDHPEKRYVLLGTNAILDRIPEKRYVLLGTNAILDRMKVPGLLHNQNYGDRFEWLIGRANVMFNTLLAKAARTPLNYIIDQTNVFKSARKRKLRLFANFQKNQIAVTVFPKQEELKIRSDKRSKVMGKEVPADAVDNMLGTPYIRLHF</sequence>
<protein>
    <submittedName>
        <fullName evidence="1">Uncharacterized protein</fullName>
    </submittedName>
</protein>
<dbReference type="AlphaFoldDB" id="A0AAD9ZPC8"/>
<dbReference type="Pfam" id="PF13671">
    <property type="entry name" value="AAA_33"/>
    <property type="match status" value="1"/>
</dbReference>
<dbReference type="GO" id="GO:0000380">
    <property type="term" value="P:alternative mRNA splicing, via spliceosome"/>
    <property type="evidence" value="ECO:0007669"/>
    <property type="project" value="TreeGrafter"/>
</dbReference>
<organism evidence="1 2">
    <name type="scientific">Dipteronia sinensis</name>
    <dbReference type="NCBI Taxonomy" id="43782"/>
    <lineage>
        <taxon>Eukaryota</taxon>
        <taxon>Viridiplantae</taxon>
        <taxon>Streptophyta</taxon>
        <taxon>Embryophyta</taxon>
        <taxon>Tracheophyta</taxon>
        <taxon>Spermatophyta</taxon>
        <taxon>Magnoliopsida</taxon>
        <taxon>eudicotyledons</taxon>
        <taxon>Gunneridae</taxon>
        <taxon>Pentapetalae</taxon>
        <taxon>rosids</taxon>
        <taxon>malvids</taxon>
        <taxon>Sapindales</taxon>
        <taxon>Sapindaceae</taxon>
        <taxon>Hippocastanoideae</taxon>
        <taxon>Acereae</taxon>
        <taxon>Dipteronia</taxon>
    </lineage>
</organism>
<dbReference type="PANTHER" id="PTHR12381">
    <property type="entry name" value="HETEROGENEOUS NUCLEAR RIBONUCLEOPROTEIN U FAMILY MEMBER"/>
    <property type="match status" value="1"/>
</dbReference>